<dbReference type="EMBL" id="NAEW01000001">
    <property type="protein sequence ID" value="OQM43656.1"/>
    <property type="molecule type" value="Genomic_DNA"/>
</dbReference>
<name>A0A1V8P4N7_CITBR</name>
<evidence type="ECO:0000313" key="2">
    <source>
        <dbReference type="Proteomes" id="UP000192573"/>
    </source>
</evidence>
<reference evidence="1 2" key="1">
    <citation type="submission" date="2017-03" db="EMBL/GenBank/DDBJ databases">
        <authorList>
            <person name="Afonso C.L."/>
            <person name="Miller P.J."/>
            <person name="Scott M.A."/>
            <person name="Spackman E."/>
            <person name="Goraichik I."/>
            <person name="Dimitrov K.M."/>
            <person name="Suarez D.L."/>
            <person name="Swayne D.E."/>
        </authorList>
    </citation>
    <scope>NUCLEOTIDE SEQUENCE [LARGE SCALE GENOMIC DNA]</scope>
    <source>
        <strain evidence="1 2">ATCC 51113</strain>
    </source>
</reference>
<protein>
    <submittedName>
        <fullName evidence="1">Uncharacterized protein</fullName>
    </submittedName>
</protein>
<dbReference type="AlphaFoldDB" id="A0A1V8P4N7"/>
<accession>A0A1V8P4N7</accession>
<dbReference type="Proteomes" id="UP000192573">
    <property type="component" value="Unassembled WGS sequence"/>
</dbReference>
<dbReference type="RefSeq" id="WP_080858660.1">
    <property type="nucleotide sequence ID" value="NZ_CP077405.1"/>
</dbReference>
<gene>
    <name evidence="1" type="ORF">BZK42_01890</name>
</gene>
<evidence type="ECO:0000313" key="1">
    <source>
        <dbReference type="EMBL" id="OQM43656.1"/>
    </source>
</evidence>
<organism evidence="1 2">
    <name type="scientific">Citrobacter braakii</name>
    <dbReference type="NCBI Taxonomy" id="57706"/>
    <lineage>
        <taxon>Bacteria</taxon>
        <taxon>Pseudomonadati</taxon>
        <taxon>Pseudomonadota</taxon>
        <taxon>Gammaproteobacteria</taxon>
        <taxon>Enterobacterales</taxon>
        <taxon>Enterobacteriaceae</taxon>
        <taxon>Citrobacter</taxon>
        <taxon>Citrobacter freundii complex</taxon>
    </lineage>
</organism>
<sequence length="64" mass="7220">MKNSQPVIPDGDPDVESSVNNFIYQLSVPAFRDRLTAELETLYEQQKAALDHTESLLRMVRANG</sequence>
<comment type="caution">
    <text evidence="1">The sequence shown here is derived from an EMBL/GenBank/DDBJ whole genome shotgun (WGS) entry which is preliminary data.</text>
</comment>
<proteinExistence type="predicted"/>